<evidence type="ECO:0000313" key="4">
    <source>
        <dbReference type="Proteomes" id="UP000680634"/>
    </source>
</evidence>
<gene>
    <name evidence="3" type="primary">rfaQ</name>
    <name evidence="3" type="ORF">JK232_20705</name>
</gene>
<dbReference type="InterPro" id="IPR051199">
    <property type="entry name" value="LPS_LOS_Heptosyltrfase"/>
</dbReference>
<protein>
    <submittedName>
        <fullName evidence="3">Lipopolysaccharide heptosyltransferase III</fullName>
    </submittedName>
</protein>
<dbReference type="Proteomes" id="UP000680634">
    <property type="component" value="Unassembled WGS sequence"/>
</dbReference>
<comment type="caution">
    <text evidence="3">The sequence shown here is derived from an EMBL/GenBank/DDBJ whole genome shotgun (WGS) entry which is preliminary data.</text>
</comment>
<name>A0ABS5JMS8_9GAMM</name>
<evidence type="ECO:0000256" key="1">
    <source>
        <dbReference type="ARBA" id="ARBA00022676"/>
    </source>
</evidence>
<organism evidence="3 4">
    <name type="scientific">Nissabacter archeti</name>
    <dbReference type="NCBI Taxonomy" id="1917880"/>
    <lineage>
        <taxon>Bacteria</taxon>
        <taxon>Pseudomonadati</taxon>
        <taxon>Pseudomonadota</taxon>
        <taxon>Gammaproteobacteria</taxon>
        <taxon>Enterobacterales</taxon>
        <taxon>Yersiniaceae</taxon>
        <taxon>Nissabacter</taxon>
    </lineage>
</organism>
<evidence type="ECO:0000313" key="3">
    <source>
        <dbReference type="EMBL" id="MBS0971308.1"/>
    </source>
</evidence>
<dbReference type="EMBL" id="JAERKB010000018">
    <property type="protein sequence ID" value="MBS0971308.1"/>
    <property type="molecule type" value="Genomic_DNA"/>
</dbReference>
<accession>A0ABS5JMS8</accession>
<keyword evidence="4" id="KW-1185">Reference proteome</keyword>
<dbReference type="InterPro" id="IPR002201">
    <property type="entry name" value="Glyco_trans_9"/>
</dbReference>
<dbReference type="NCBIfam" id="TIGR02201">
    <property type="entry name" value="heptsyl_trn_III"/>
    <property type="match status" value="1"/>
</dbReference>
<reference evidence="4" key="1">
    <citation type="submission" date="2023-07" db="EMBL/GenBank/DDBJ databases">
        <title>Genome-inferred correspondence between phylogeny and metabolic traits in the wild Drosophila gut microbiome.</title>
        <authorList>
            <person name="Bueno E."/>
            <person name="Blow F."/>
            <person name="Douglas A.E."/>
        </authorList>
    </citation>
    <scope>NUCLEOTIDE SEQUENCE [LARGE SCALE GENOMIC DNA]</scope>
    <source>
        <strain evidence="4">JGM97</strain>
    </source>
</reference>
<dbReference type="CDD" id="cd03789">
    <property type="entry name" value="GT9_LPS_heptosyltransferase"/>
    <property type="match status" value="1"/>
</dbReference>
<dbReference type="PANTHER" id="PTHR30160">
    <property type="entry name" value="TETRAACYLDISACCHARIDE 4'-KINASE-RELATED"/>
    <property type="match status" value="1"/>
</dbReference>
<dbReference type="InterPro" id="IPR011916">
    <property type="entry name" value="LipoPS_heptosylTferase-III"/>
</dbReference>
<keyword evidence="1" id="KW-0328">Glycosyltransferase</keyword>
<dbReference type="Pfam" id="PF01075">
    <property type="entry name" value="Glyco_transf_9"/>
    <property type="match status" value="1"/>
</dbReference>
<evidence type="ECO:0000256" key="2">
    <source>
        <dbReference type="ARBA" id="ARBA00022679"/>
    </source>
</evidence>
<dbReference type="Gene3D" id="3.40.50.2000">
    <property type="entry name" value="Glycogen Phosphorylase B"/>
    <property type="match status" value="2"/>
</dbReference>
<sequence>MQRKWRAEAQGAETVRCLSASLPSQEIKNILVIKLRHFGDVLLMTPLLRTLKMHYPHGVINVLVYDGTEVMLAGNKDVYLCYTVDRQLKHQGVKAQWRGEKALWNSLSIMRYDLVINLSDQWRAALYCLLLKPAFSLGFRWPRRNNIFWRKCHHQLVDTHGYHQHHTVLNNLSVLQPLAISPLNTQVSMCWRKEDADYIDRLLHRYHLRDYVLIHPGARWAFKTWSTAAFSALINHLSRQGRRIVLTGGRSQEEGEKAAAILAGLTSPEHVVNLTGRLEMPELAVVISRARLFIGVDSAPMHMAAALSTPSVVLFGPSNVAQWHPWQAPHTLLWAGDYRPLPRPDEVDTATPERYLDAIPVSDVIRAVDQWLVPALPAVSSRRRAGVLTV</sequence>
<dbReference type="PANTHER" id="PTHR30160:SF1">
    <property type="entry name" value="LIPOPOLYSACCHARIDE 1,2-N-ACETYLGLUCOSAMINETRANSFERASE-RELATED"/>
    <property type="match status" value="1"/>
</dbReference>
<dbReference type="SUPFAM" id="SSF53756">
    <property type="entry name" value="UDP-Glycosyltransferase/glycogen phosphorylase"/>
    <property type="match status" value="1"/>
</dbReference>
<keyword evidence="2" id="KW-0808">Transferase</keyword>
<proteinExistence type="predicted"/>